<reference evidence="2 3" key="1">
    <citation type="submission" date="2020-06" db="EMBL/GenBank/DDBJ databases">
        <authorList>
            <person name="Li R."/>
            <person name="Bekaert M."/>
        </authorList>
    </citation>
    <scope>NUCLEOTIDE SEQUENCE [LARGE SCALE GENOMIC DNA]</scope>
    <source>
        <strain evidence="3">wild</strain>
    </source>
</reference>
<sequence length="193" mass="22438">MATINDAEGFNRLMQSCTVLFDIHPSMLSDMIINTCPPIILDEKIQNAGINFMNSLYTAEQTVVRRIRTEGYSKMDGSLLYKLIRHFELVTMPSEGWSKAPKPHALNQGDDVERFRYLQNSVFHRTQFAMTPTESKRFFEGFRQCAELLDRYLQRPTKVFTDEFTKVQSTTVNDAASRIYHYKFEETHQMTGN</sequence>
<accession>A0A6J7ZTU3</accession>
<evidence type="ECO:0000313" key="2">
    <source>
        <dbReference type="EMBL" id="CAC5354880.1"/>
    </source>
</evidence>
<dbReference type="Pfam" id="PF18738">
    <property type="entry name" value="HEPN_DZIP3"/>
    <property type="match status" value="1"/>
</dbReference>
<feature type="domain" description="DZIP3-like HEPN" evidence="1">
    <location>
        <begin position="72"/>
        <end position="135"/>
    </location>
</feature>
<keyword evidence="3" id="KW-1185">Reference proteome</keyword>
<dbReference type="OrthoDB" id="6122620at2759"/>
<dbReference type="EMBL" id="CACVKT020000001">
    <property type="protein sequence ID" value="CAC5354880.1"/>
    <property type="molecule type" value="Genomic_DNA"/>
</dbReference>
<evidence type="ECO:0000259" key="1">
    <source>
        <dbReference type="Pfam" id="PF18738"/>
    </source>
</evidence>
<name>A0A6J7ZTU3_MYTCO</name>
<dbReference type="Proteomes" id="UP000507470">
    <property type="component" value="Unassembled WGS sequence"/>
</dbReference>
<organism evidence="2 3">
    <name type="scientific">Mytilus coruscus</name>
    <name type="common">Sea mussel</name>
    <dbReference type="NCBI Taxonomy" id="42192"/>
    <lineage>
        <taxon>Eukaryota</taxon>
        <taxon>Metazoa</taxon>
        <taxon>Spiralia</taxon>
        <taxon>Lophotrochozoa</taxon>
        <taxon>Mollusca</taxon>
        <taxon>Bivalvia</taxon>
        <taxon>Autobranchia</taxon>
        <taxon>Pteriomorphia</taxon>
        <taxon>Mytilida</taxon>
        <taxon>Mytiloidea</taxon>
        <taxon>Mytilidae</taxon>
        <taxon>Mytilinae</taxon>
        <taxon>Mytilus</taxon>
    </lineage>
</organism>
<protein>
    <recommendedName>
        <fullName evidence="1">DZIP3-like HEPN domain-containing protein</fullName>
    </recommendedName>
</protein>
<evidence type="ECO:0000313" key="3">
    <source>
        <dbReference type="Proteomes" id="UP000507470"/>
    </source>
</evidence>
<dbReference type="InterPro" id="IPR041249">
    <property type="entry name" value="HEPN_DZIP3"/>
</dbReference>
<proteinExistence type="predicted"/>
<dbReference type="AlphaFoldDB" id="A0A6J7ZTU3"/>
<gene>
    <name evidence="2" type="ORF">MCOR_23</name>
</gene>